<evidence type="ECO:0000313" key="1">
    <source>
        <dbReference type="EMBL" id="KWZ60933.1"/>
    </source>
</evidence>
<dbReference type="InterPro" id="IPR018988">
    <property type="entry name" value="DUF2000"/>
</dbReference>
<dbReference type="AlphaFoldDB" id="A0AA40RCR6"/>
<dbReference type="Proteomes" id="UP000070119">
    <property type="component" value="Chromosome 1"/>
</dbReference>
<dbReference type="InterPro" id="IPR023476">
    <property type="entry name" value="Pep_tRNA_hydro_II_dom_sf"/>
</dbReference>
<proteinExistence type="predicted"/>
<dbReference type="Pfam" id="PF09391">
    <property type="entry name" value="DUF2000"/>
    <property type="match status" value="1"/>
</dbReference>
<protein>
    <recommendedName>
        <fullName evidence="3">DUF2000 domain-containing protein</fullName>
    </recommendedName>
</protein>
<dbReference type="Gene3D" id="3.40.1490.10">
    <property type="entry name" value="Bit1"/>
    <property type="match status" value="1"/>
</dbReference>
<reference evidence="1 2" key="1">
    <citation type="submission" date="2015-11" db="EMBL/GenBank/DDBJ databases">
        <authorList>
            <person name="Sahl J."/>
            <person name="Wagner D."/>
            <person name="Keim P."/>
        </authorList>
    </citation>
    <scope>NUCLEOTIDE SEQUENCE [LARGE SCALE GENOMIC DNA]</scope>
    <source>
        <strain evidence="1 2">MSMB1157</strain>
    </source>
</reference>
<accession>A0AA40RCR6</accession>
<sequence length="157" mass="16753">MKYLDNSSKTVLVVNTEFSAPTILNAVAHTVLGLTGADGAASWNLLPYPSPAFGVESRISEYPVIVLRSKRSPQLEKLVAQLKQADVAHNVFIDSMLGASASGQQSATLAAVPGENRIVCVGLFGAEETIRPLIKSFSLYKTSDALVHDASPVEIER</sequence>
<name>A0AA40RCR6_9BURK</name>
<gene>
    <name evidence="1" type="ORF">WK57_10335</name>
</gene>
<dbReference type="SUPFAM" id="SSF102462">
    <property type="entry name" value="Peptidyl-tRNA hydrolase II"/>
    <property type="match status" value="1"/>
</dbReference>
<dbReference type="EMBL" id="LNJU01000001">
    <property type="protein sequence ID" value="KWZ60933.1"/>
    <property type="molecule type" value="Genomic_DNA"/>
</dbReference>
<organism evidence="1 2">
    <name type="scientific">Burkholderia ubonensis</name>
    <dbReference type="NCBI Taxonomy" id="101571"/>
    <lineage>
        <taxon>Bacteria</taxon>
        <taxon>Pseudomonadati</taxon>
        <taxon>Pseudomonadota</taxon>
        <taxon>Betaproteobacteria</taxon>
        <taxon>Burkholderiales</taxon>
        <taxon>Burkholderiaceae</taxon>
        <taxon>Burkholderia</taxon>
        <taxon>Burkholderia cepacia complex</taxon>
    </lineage>
</organism>
<evidence type="ECO:0000313" key="2">
    <source>
        <dbReference type="Proteomes" id="UP000070119"/>
    </source>
</evidence>
<evidence type="ECO:0008006" key="3">
    <source>
        <dbReference type="Google" id="ProtNLM"/>
    </source>
</evidence>
<comment type="caution">
    <text evidence="1">The sequence shown here is derived from an EMBL/GenBank/DDBJ whole genome shotgun (WGS) entry which is preliminary data.</text>
</comment>